<gene>
    <name evidence="3" type="ORF">CVT24_011254</name>
</gene>
<dbReference type="EMBL" id="NHTK01006055">
    <property type="protein sequence ID" value="PPQ65921.1"/>
    <property type="molecule type" value="Genomic_DNA"/>
</dbReference>
<feature type="compositionally biased region" description="Basic residues" evidence="1">
    <location>
        <begin position="1060"/>
        <end position="1072"/>
    </location>
</feature>
<dbReference type="PROSITE" id="PS50006">
    <property type="entry name" value="FHA_DOMAIN"/>
    <property type="match status" value="1"/>
</dbReference>
<protein>
    <recommendedName>
        <fullName evidence="2">FHA domain-containing protein</fullName>
    </recommendedName>
</protein>
<dbReference type="InterPro" id="IPR000253">
    <property type="entry name" value="FHA_dom"/>
</dbReference>
<feature type="region of interest" description="Disordered" evidence="1">
    <location>
        <begin position="482"/>
        <end position="649"/>
    </location>
</feature>
<feature type="compositionally biased region" description="Low complexity" evidence="1">
    <location>
        <begin position="827"/>
        <end position="846"/>
    </location>
</feature>
<dbReference type="InParanoid" id="A0A409VI64"/>
<feature type="region of interest" description="Disordered" evidence="1">
    <location>
        <begin position="185"/>
        <end position="211"/>
    </location>
</feature>
<feature type="compositionally biased region" description="Acidic residues" evidence="1">
    <location>
        <begin position="389"/>
        <end position="405"/>
    </location>
</feature>
<dbReference type="InterPro" id="IPR008984">
    <property type="entry name" value="SMAD_FHA_dom_sf"/>
</dbReference>
<dbReference type="AlphaFoldDB" id="A0A409VI64"/>
<evidence type="ECO:0000259" key="2">
    <source>
        <dbReference type="PROSITE" id="PS50006"/>
    </source>
</evidence>
<feature type="compositionally biased region" description="Basic and acidic residues" evidence="1">
    <location>
        <begin position="867"/>
        <end position="881"/>
    </location>
</feature>
<accession>A0A409VI64</accession>
<feature type="region of interest" description="Disordered" evidence="1">
    <location>
        <begin position="662"/>
        <end position="1072"/>
    </location>
</feature>
<feature type="compositionally biased region" description="Low complexity" evidence="1">
    <location>
        <begin position="1089"/>
        <end position="1100"/>
    </location>
</feature>
<feature type="region of interest" description="Disordered" evidence="1">
    <location>
        <begin position="1089"/>
        <end position="1108"/>
    </location>
</feature>
<dbReference type="Proteomes" id="UP000284842">
    <property type="component" value="Unassembled WGS sequence"/>
</dbReference>
<dbReference type="STRING" id="181874.A0A409VI64"/>
<organism evidence="3 4">
    <name type="scientific">Panaeolus cyanescens</name>
    <dbReference type="NCBI Taxonomy" id="181874"/>
    <lineage>
        <taxon>Eukaryota</taxon>
        <taxon>Fungi</taxon>
        <taxon>Dikarya</taxon>
        <taxon>Basidiomycota</taxon>
        <taxon>Agaricomycotina</taxon>
        <taxon>Agaricomycetes</taxon>
        <taxon>Agaricomycetidae</taxon>
        <taxon>Agaricales</taxon>
        <taxon>Agaricineae</taxon>
        <taxon>Galeropsidaceae</taxon>
        <taxon>Panaeolus</taxon>
    </lineage>
</organism>
<proteinExistence type="predicted"/>
<dbReference type="OrthoDB" id="6288785at2759"/>
<sequence>MDTSGFDQVGRFGTLSLLKAGSATDESSVVTSFGVDTAPLTFGSATTCDVRLYYPDIEKLHCKIVFNEDRKAFLTIIGPSGVHIDGCQVYPHTSSLSNPSTSGHEAPQTTIPLTNHSIFEIHGKRFRFSYPPKEVRKAIFDTPPQQKHRALRLSMINSAEVFSPRPSKDPRENLRILQSPLKPAFMKSPSKLRPQTPGSPIQAPQFDDEDEDEQEEIVLVETNYPRVVEEEKDLVILEDAPLPVPATQNPSQPPVTPRRRSIASNALHRAVLIRSAQRAVIRAEKVLEEDLEEEAEVFGTVLEEDEDVIGDDEGLEQDDEIHDVHMRSPGEADEEYSEDSSTDDEEEQPRRPTEQQKSLWRKSLERMWPFRSSSPERPPEETNGKNVNDDDDNSEDEEEDSEGETQSDAVAALPNRSIAATPIRRPLGPFMTPQQPGARVFPAAGTSQAAPATGRFSLAGGEARRVIVQQPWKVKDLVVPAPGTPVNDSVPVRVPSVPVQSSPIKATPKLTLEEKKAIQERRRSAVRQPDNFFAGGIPGMSPSKAPSSSSTFGTDSLNSSPTKPAPTKGRPLDNTISEQEEKEVPSANRDSDEDPLDTQILMERMKNTVEDMKRRRSMATGGSTPQFPPPSFHPQTEVRPNPQPTRAAMAPRLSVGVGVPGLGPIKKLDFSAVSTTPVRKTYEPLEANTPKPLLSTPHTARPAATTLDDNSESEDAGSPQQELPAFSLLRPAAREEAASRKSVGGGKVSPPTVNEEEKEDKRLSATAPVEPVRKPPSRSRSKPPSTTLAAPATRTRSRSPQPLQEAESSEDVAIAQPAVTVEKPPSKAKTPATARRGRKAAATPDPEAADDADDLQTPMTGRRARKPRVEPPETVEEHPEPEVEAAPEPEPVVPKRGRPKKPASTDATSKIPAAKSATKSRSRVRQVQEEVEEQDPLDSYNVNGESEEAVEPPAPAPAPRARATKIPGATSRTRTTKKAVKEEEDAQPGPAALAPAKTSRSTRVNTTATPAATATKGRRLKTPASAPAATITDKGKENMSGTGSGSDLGGESEEALTKVRVSRTRGTTRKVATKTEEVAVEIPDAPVKATRAKATGTTRTVRSRTKTG</sequence>
<evidence type="ECO:0000313" key="4">
    <source>
        <dbReference type="Proteomes" id="UP000284842"/>
    </source>
</evidence>
<feature type="compositionally biased region" description="Basic and acidic residues" evidence="1">
    <location>
        <begin position="511"/>
        <end position="523"/>
    </location>
</feature>
<reference evidence="3 4" key="1">
    <citation type="journal article" date="2018" name="Evol. Lett.">
        <title>Horizontal gene cluster transfer increased hallucinogenic mushroom diversity.</title>
        <authorList>
            <person name="Reynolds H.T."/>
            <person name="Vijayakumar V."/>
            <person name="Gluck-Thaler E."/>
            <person name="Korotkin H.B."/>
            <person name="Matheny P.B."/>
            <person name="Slot J.C."/>
        </authorList>
    </citation>
    <scope>NUCLEOTIDE SEQUENCE [LARGE SCALE GENOMIC DNA]</scope>
    <source>
        <strain evidence="3 4">2629</strain>
    </source>
</reference>
<feature type="region of interest" description="Disordered" evidence="1">
    <location>
        <begin position="303"/>
        <end position="446"/>
    </location>
</feature>
<feature type="compositionally biased region" description="Acidic residues" evidence="1">
    <location>
        <begin position="303"/>
        <end position="321"/>
    </location>
</feature>
<evidence type="ECO:0000256" key="1">
    <source>
        <dbReference type="SAM" id="MobiDB-lite"/>
    </source>
</evidence>
<dbReference type="Gene3D" id="2.60.200.20">
    <property type="match status" value="1"/>
</dbReference>
<comment type="caution">
    <text evidence="3">The sequence shown here is derived from an EMBL/GenBank/DDBJ whole genome shotgun (WGS) entry which is preliminary data.</text>
</comment>
<dbReference type="SUPFAM" id="SSF49879">
    <property type="entry name" value="SMAD/FHA domain"/>
    <property type="match status" value="1"/>
</dbReference>
<feature type="compositionally biased region" description="Basic and acidic residues" evidence="1">
    <location>
        <begin position="603"/>
        <end position="613"/>
    </location>
</feature>
<keyword evidence="4" id="KW-1185">Reference proteome</keyword>
<feature type="compositionally biased region" description="Low complexity" evidence="1">
    <location>
        <begin position="1006"/>
        <end position="1015"/>
    </location>
</feature>
<feature type="domain" description="FHA" evidence="2">
    <location>
        <begin position="40"/>
        <end position="89"/>
    </location>
</feature>
<feature type="compositionally biased region" description="Polar residues" evidence="1">
    <location>
        <begin position="551"/>
        <end position="562"/>
    </location>
</feature>
<evidence type="ECO:0000313" key="3">
    <source>
        <dbReference type="EMBL" id="PPQ65921.1"/>
    </source>
</evidence>
<feature type="compositionally biased region" description="Low complexity" evidence="1">
    <location>
        <begin position="541"/>
        <end position="550"/>
    </location>
</feature>
<name>A0A409VI64_9AGAR</name>
<feature type="compositionally biased region" description="Acidic residues" evidence="1">
    <location>
        <begin position="331"/>
        <end position="347"/>
    </location>
</feature>
<feature type="compositionally biased region" description="Low complexity" evidence="1">
    <location>
        <begin position="485"/>
        <end position="503"/>
    </location>
</feature>